<protein>
    <submittedName>
        <fullName evidence="2">Uncharacterized protein</fullName>
    </submittedName>
</protein>
<feature type="compositionally biased region" description="Basic residues" evidence="1">
    <location>
        <begin position="450"/>
        <end position="471"/>
    </location>
</feature>
<dbReference type="EMBL" id="AP004870">
    <property type="protein sequence ID" value="BAD21914.1"/>
    <property type="molecule type" value="Genomic_DNA"/>
</dbReference>
<gene>
    <name evidence="2" type="primary">P0419C03.22</name>
</gene>
<proteinExistence type="predicted"/>
<name>Q6K733_ORYSJ</name>
<evidence type="ECO:0000313" key="3">
    <source>
        <dbReference type="Proteomes" id="UP000000763"/>
    </source>
</evidence>
<dbReference type="Proteomes" id="UP000000763">
    <property type="component" value="Chromosome 2"/>
</dbReference>
<reference evidence="3" key="2">
    <citation type="journal article" date="2008" name="Nucleic Acids Res.">
        <title>The rice annotation project database (RAP-DB): 2008 update.</title>
        <authorList>
            <consortium name="The rice annotation project (RAP)"/>
        </authorList>
    </citation>
    <scope>GENOME REANNOTATION</scope>
    <source>
        <strain evidence="3">cv. Nipponbare</strain>
    </source>
</reference>
<feature type="compositionally biased region" description="Basic and acidic residues" evidence="1">
    <location>
        <begin position="252"/>
        <end position="276"/>
    </location>
</feature>
<sequence length="503" mass="55902">MAAAPAGRRCRRRFGGFCRWRGAAENDGRQWRHGVELTLTWRRGLRQRLGPTERWPRCVGARWSWWWRPHGVAVARVAAVTGRRRMKWAVFRLWRGKTELRTGCGKARRWWRHSSAVARAAGSGDRSSTASSGAQARRCEHDFWRGEARELGETRERRCREHFIGLEGSARGRKRQKVPTKWGGDVGDVGLHRRHFLGVVEDVDGVVPTRLDASTDSTEFRFLFFSPLLDLSSSRSPSLLLACTLERREDRAWQDGSRRGDGNDGRHDDWGRRRGSGEGTGSRCLRDGARGGGRAFCAQPRRCGGPVEARRRRRRLSQWSRRAWGRGRRGRPWRDDDGRGGATPAWGRMKTAATAASVAEAEVVVGRGGGARARGGALADGGEAMVAAGNGRRKVEGDGSGGVYGGFDCSGFEGKEESLVASGRRTKGGGTVATRWAWAQRRRSVWTASRRRKRGTVAARRRERGSHGRRGRTAEGAGVVALAWHAKDNMARPGWAAKVEREK</sequence>
<accession>Q6K733</accession>
<evidence type="ECO:0000313" key="2">
    <source>
        <dbReference type="EMBL" id="BAD21914.1"/>
    </source>
</evidence>
<organism evidence="2 3">
    <name type="scientific">Oryza sativa subsp. japonica</name>
    <name type="common">Rice</name>
    <dbReference type="NCBI Taxonomy" id="39947"/>
    <lineage>
        <taxon>Eukaryota</taxon>
        <taxon>Viridiplantae</taxon>
        <taxon>Streptophyta</taxon>
        <taxon>Embryophyta</taxon>
        <taxon>Tracheophyta</taxon>
        <taxon>Spermatophyta</taxon>
        <taxon>Magnoliopsida</taxon>
        <taxon>Liliopsida</taxon>
        <taxon>Poales</taxon>
        <taxon>Poaceae</taxon>
        <taxon>BOP clade</taxon>
        <taxon>Oryzoideae</taxon>
        <taxon>Oryzeae</taxon>
        <taxon>Oryzinae</taxon>
        <taxon>Oryza</taxon>
        <taxon>Oryza sativa</taxon>
    </lineage>
</organism>
<feature type="region of interest" description="Disordered" evidence="1">
    <location>
        <begin position="450"/>
        <end position="476"/>
    </location>
</feature>
<dbReference type="AlphaFoldDB" id="Q6K733"/>
<reference evidence="3" key="1">
    <citation type="journal article" date="2005" name="Nature">
        <title>The map-based sequence of the rice genome.</title>
        <authorList>
            <consortium name="International rice genome sequencing project (IRGSP)"/>
            <person name="Matsumoto T."/>
            <person name="Wu J."/>
            <person name="Kanamori H."/>
            <person name="Katayose Y."/>
            <person name="Fujisawa M."/>
            <person name="Namiki N."/>
            <person name="Mizuno H."/>
            <person name="Yamamoto K."/>
            <person name="Antonio B.A."/>
            <person name="Baba T."/>
            <person name="Sakata K."/>
            <person name="Nagamura Y."/>
            <person name="Aoki H."/>
            <person name="Arikawa K."/>
            <person name="Arita K."/>
            <person name="Bito T."/>
            <person name="Chiden Y."/>
            <person name="Fujitsuka N."/>
            <person name="Fukunaka R."/>
            <person name="Hamada M."/>
            <person name="Harada C."/>
            <person name="Hayashi A."/>
            <person name="Hijishita S."/>
            <person name="Honda M."/>
            <person name="Hosokawa S."/>
            <person name="Ichikawa Y."/>
            <person name="Idonuma A."/>
            <person name="Iijima M."/>
            <person name="Ikeda M."/>
            <person name="Ikeno M."/>
            <person name="Ito K."/>
            <person name="Ito S."/>
            <person name="Ito T."/>
            <person name="Ito Y."/>
            <person name="Ito Y."/>
            <person name="Iwabuchi A."/>
            <person name="Kamiya K."/>
            <person name="Karasawa W."/>
            <person name="Kurita K."/>
            <person name="Katagiri S."/>
            <person name="Kikuta A."/>
            <person name="Kobayashi H."/>
            <person name="Kobayashi N."/>
            <person name="Machita K."/>
            <person name="Maehara T."/>
            <person name="Masukawa M."/>
            <person name="Mizubayashi T."/>
            <person name="Mukai Y."/>
            <person name="Nagasaki H."/>
            <person name="Nagata Y."/>
            <person name="Naito S."/>
            <person name="Nakashima M."/>
            <person name="Nakama Y."/>
            <person name="Nakamichi Y."/>
            <person name="Nakamura M."/>
            <person name="Meguro A."/>
            <person name="Negishi M."/>
            <person name="Ohta I."/>
            <person name="Ohta T."/>
            <person name="Okamoto M."/>
            <person name="Ono N."/>
            <person name="Saji S."/>
            <person name="Sakaguchi M."/>
            <person name="Sakai K."/>
            <person name="Shibata M."/>
            <person name="Shimokawa T."/>
            <person name="Song J."/>
            <person name="Takazaki Y."/>
            <person name="Terasawa K."/>
            <person name="Tsugane M."/>
            <person name="Tsuji K."/>
            <person name="Ueda S."/>
            <person name="Waki K."/>
            <person name="Yamagata H."/>
            <person name="Yamamoto M."/>
            <person name="Yamamoto S."/>
            <person name="Yamane H."/>
            <person name="Yoshiki S."/>
            <person name="Yoshihara R."/>
            <person name="Yukawa K."/>
            <person name="Zhong H."/>
            <person name="Yano M."/>
            <person name="Yuan Q."/>
            <person name="Ouyang S."/>
            <person name="Liu J."/>
            <person name="Jones K.M."/>
            <person name="Gansberger K."/>
            <person name="Moffat K."/>
            <person name="Hill J."/>
            <person name="Bera J."/>
            <person name="Fadrosh D."/>
            <person name="Jin S."/>
            <person name="Johri S."/>
            <person name="Kim M."/>
            <person name="Overton L."/>
            <person name="Reardon M."/>
            <person name="Tsitrin T."/>
            <person name="Vuong H."/>
            <person name="Weaver B."/>
            <person name="Ciecko A."/>
            <person name="Tallon L."/>
            <person name="Jackson J."/>
            <person name="Pai G."/>
            <person name="Aken S.V."/>
            <person name="Utterback T."/>
            <person name="Reidmuller S."/>
            <person name="Feldblyum T."/>
            <person name="Hsiao J."/>
            <person name="Zismann V."/>
            <person name="Iobst S."/>
            <person name="de Vazeille A.R."/>
            <person name="Buell C.R."/>
            <person name="Ying K."/>
            <person name="Li Y."/>
            <person name="Lu T."/>
            <person name="Huang Y."/>
            <person name="Zhao Q."/>
            <person name="Feng Q."/>
            <person name="Zhang L."/>
            <person name="Zhu J."/>
            <person name="Weng Q."/>
            <person name="Mu J."/>
            <person name="Lu Y."/>
            <person name="Fan D."/>
            <person name="Liu Y."/>
            <person name="Guan J."/>
            <person name="Zhang Y."/>
            <person name="Yu S."/>
            <person name="Liu X."/>
            <person name="Zhang Y."/>
            <person name="Hong G."/>
            <person name="Han B."/>
            <person name="Choisne N."/>
            <person name="Demange N."/>
            <person name="Orjeda G."/>
            <person name="Samain S."/>
            <person name="Cattolico L."/>
            <person name="Pelletier E."/>
            <person name="Couloux A."/>
            <person name="Segurens B."/>
            <person name="Wincker P."/>
            <person name="D'Hont A."/>
            <person name="Scarpelli C."/>
            <person name="Weissenbach J."/>
            <person name="Salanoubat M."/>
            <person name="Quetier F."/>
            <person name="Yu Y."/>
            <person name="Kim H.R."/>
            <person name="Rambo T."/>
            <person name="Currie J."/>
            <person name="Collura K."/>
            <person name="Luo M."/>
            <person name="Yang T."/>
            <person name="Ammiraju J.S.S."/>
            <person name="Engler F."/>
            <person name="Soderlund C."/>
            <person name="Wing R.A."/>
            <person name="Palmer L.E."/>
            <person name="de la Bastide M."/>
            <person name="Spiegel L."/>
            <person name="Nascimento L."/>
            <person name="Zutavern T."/>
            <person name="O'Shaughnessy A."/>
            <person name="Dike S."/>
            <person name="Dedhia N."/>
            <person name="Preston R."/>
            <person name="Balija V."/>
            <person name="McCombie W.R."/>
            <person name="Chow T."/>
            <person name="Chen H."/>
            <person name="Chung M."/>
            <person name="Chen C."/>
            <person name="Shaw J."/>
            <person name="Wu H."/>
            <person name="Hsiao K."/>
            <person name="Chao Y."/>
            <person name="Chu M."/>
            <person name="Cheng C."/>
            <person name="Hour A."/>
            <person name="Lee P."/>
            <person name="Lin S."/>
            <person name="Lin Y."/>
            <person name="Liou J."/>
            <person name="Liu S."/>
            <person name="Hsing Y."/>
            <person name="Raghuvanshi S."/>
            <person name="Mohanty A."/>
            <person name="Bharti A.K."/>
            <person name="Gaur A."/>
            <person name="Gupta V."/>
            <person name="Kumar D."/>
            <person name="Ravi V."/>
            <person name="Vij S."/>
            <person name="Kapur A."/>
            <person name="Khurana P."/>
            <person name="Khurana P."/>
            <person name="Khurana J.P."/>
            <person name="Tyagi A.K."/>
            <person name="Gaikwad K."/>
            <person name="Singh A."/>
            <person name="Dalal V."/>
            <person name="Srivastava S."/>
            <person name="Dixit A."/>
            <person name="Pal A.K."/>
            <person name="Ghazi I.A."/>
            <person name="Yadav M."/>
            <person name="Pandit A."/>
            <person name="Bhargava A."/>
            <person name="Sureshbabu K."/>
            <person name="Batra K."/>
            <person name="Sharma T.R."/>
            <person name="Mohapatra T."/>
            <person name="Singh N.K."/>
            <person name="Messing J."/>
            <person name="Nelson A.B."/>
            <person name="Fuks G."/>
            <person name="Kavchok S."/>
            <person name="Keizer G."/>
            <person name="Linton E."/>
            <person name="Llaca V."/>
            <person name="Song R."/>
            <person name="Tanyolac B."/>
            <person name="Young S."/>
            <person name="Ho-Il K."/>
            <person name="Hahn J.H."/>
            <person name="Sangsakoo G."/>
            <person name="Vanavichit A."/>
            <person name="de Mattos Luiz.A.T."/>
            <person name="Zimmer P.D."/>
            <person name="Malone G."/>
            <person name="Dellagostin O."/>
            <person name="de Oliveira A.C."/>
            <person name="Bevan M."/>
            <person name="Bancroft I."/>
            <person name="Minx P."/>
            <person name="Cordum H."/>
            <person name="Wilson R."/>
            <person name="Cheng Z."/>
            <person name="Jin W."/>
            <person name="Jiang J."/>
            <person name="Leong S.A."/>
            <person name="Iwama H."/>
            <person name="Gojobori T."/>
            <person name="Itoh T."/>
            <person name="Niimura Y."/>
            <person name="Fujii Y."/>
            <person name="Habara T."/>
            <person name="Sakai H."/>
            <person name="Sato Y."/>
            <person name="Wilson G."/>
            <person name="Kumar K."/>
            <person name="McCouch S."/>
            <person name="Juretic N."/>
            <person name="Hoen D."/>
            <person name="Wright S."/>
            <person name="Bruskiewich R."/>
            <person name="Bureau T."/>
            <person name="Miyao A."/>
            <person name="Hirochika H."/>
            <person name="Nishikawa T."/>
            <person name="Kadowaki K."/>
            <person name="Sugiura M."/>
            <person name="Burr B."/>
            <person name="Sasaki T."/>
        </authorList>
    </citation>
    <scope>NUCLEOTIDE SEQUENCE [LARGE SCALE GENOMIC DNA]</scope>
    <source>
        <strain evidence="3">cv. Nipponbare</strain>
    </source>
</reference>
<evidence type="ECO:0000256" key="1">
    <source>
        <dbReference type="SAM" id="MobiDB-lite"/>
    </source>
</evidence>
<feature type="region of interest" description="Disordered" evidence="1">
    <location>
        <begin position="252"/>
        <end position="344"/>
    </location>
</feature>